<comment type="caution">
    <text evidence="6">The sequence shown here is derived from an EMBL/GenBank/DDBJ whole genome shotgun (WGS) entry which is preliminary data.</text>
</comment>
<name>A0A941ERT9_9ACTN</name>
<keyword evidence="2" id="KW-0378">Hydrolase</keyword>
<sequence length="706" mass="79116">MSRPWPGSWRPLGLSYDGQGVNAALWAAGAAGVDLCLFGEDGAEERVPLTESTFHVWHGYLPGIGPGQRYGFRVHGPWDPGSGRRWNPEKLLLDPYARAVDGDFTLNEATFGHLPGDSAPFMPKGVVVDESVRVDTGPRPLIPFAETVIYETNVRGLTMRHPDVPEDLRGTYAGLAHPAVLDHLIKLGITAVELLPVHHFISEPHLLEQGKVNSWGYNSIGYFAPHAGYSAAVRRGVRGGQVREFQEMVAALHRAGIEVILDVVYNHTAEGNQDGPTLSFRGIDNDCYYRLADDPQYYRDYTGCGNTLNVTQPHVIQLITDSLRYWATEMGVDGFRFDLASALARSLHDVDKLSAFLTTISQDPVLQGVKLIAEPWDVGEGGYQVGEFPPLWAEWNDKFRDTARDYWRGARTDVRELAYRLSGSSDLYQDDGRRPYASINFITAHDGFTMRDLVTYEQKHNEAHGEENRDGSNDNRSCNYGVEGETDDEKLNILRRSQIRNLLSMMLLATGVPMLLSGDEMGRTQHGDNNAYCVDDETSWVDWSLLEKPQWRSLLDLTRRVIHLRRRHPVLRQRLFFSGQPAYPGGLQDIAWFRPDGNEMNEGDWFEPSTALAVYLSGQDIRGRGPHGERITDDSFLMIMYSGWEDLDFTLPGDPWARWYQVAVDTSLDGDPGARDDVMLAGGTTLALPPRSLLLLRADHELWSAT</sequence>
<dbReference type="CDD" id="cd11326">
    <property type="entry name" value="AmyAc_Glg_debranch"/>
    <property type="match status" value="1"/>
</dbReference>
<dbReference type="SUPFAM" id="SSF51011">
    <property type="entry name" value="Glycosyl hydrolase domain"/>
    <property type="match status" value="1"/>
</dbReference>
<feature type="region of interest" description="Disordered" evidence="4">
    <location>
        <begin position="461"/>
        <end position="482"/>
    </location>
</feature>
<protein>
    <submittedName>
        <fullName evidence="6">Glycogen debranching protein GlgX</fullName>
    </submittedName>
</protein>
<dbReference type="SUPFAM" id="SSF51445">
    <property type="entry name" value="(Trans)glycosidases"/>
    <property type="match status" value="1"/>
</dbReference>
<comment type="similarity">
    <text evidence="1">Belongs to the glycosyl hydrolase 13 family.</text>
</comment>
<reference evidence="6" key="1">
    <citation type="submission" date="2021-04" db="EMBL/GenBank/DDBJ databases">
        <title>Genome based classification of Actinospica acidithermotolerans sp. nov., an actinobacterium isolated from an Indonesian hot spring.</title>
        <authorList>
            <person name="Kusuma A.B."/>
            <person name="Putra K.E."/>
            <person name="Nafisah S."/>
            <person name="Loh J."/>
            <person name="Nouioui I."/>
            <person name="Goodfellow M."/>
        </authorList>
    </citation>
    <scope>NUCLEOTIDE SEQUENCE</scope>
    <source>
        <strain evidence="6">CSCA 57</strain>
    </source>
</reference>
<dbReference type="Pfam" id="PF02922">
    <property type="entry name" value="CBM_48"/>
    <property type="match status" value="1"/>
</dbReference>
<dbReference type="SMART" id="SM00642">
    <property type="entry name" value="Aamy"/>
    <property type="match status" value="1"/>
</dbReference>
<proteinExistence type="inferred from homology"/>
<dbReference type="GO" id="GO:0004135">
    <property type="term" value="F:amylo-alpha-1,6-glucosidase activity"/>
    <property type="evidence" value="ECO:0007669"/>
    <property type="project" value="InterPro"/>
</dbReference>
<organism evidence="6 7">
    <name type="scientific">Actinospica durhamensis</name>
    <dbReference type="NCBI Taxonomy" id="1508375"/>
    <lineage>
        <taxon>Bacteria</taxon>
        <taxon>Bacillati</taxon>
        <taxon>Actinomycetota</taxon>
        <taxon>Actinomycetes</taxon>
        <taxon>Catenulisporales</taxon>
        <taxon>Actinospicaceae</taxon>
        <taxon>Actinospica</taxon>
    </lineage>
</organism>
<dbReference type="InterPro" id="IPR013780">
    <property type="entry name" value="Glyco_hydro_b"/>
</dbReference>
<dbReference type="InterPro" id="IPR004193">
    <property type="entry name" value="Glyco_hydro_13_N"/>
</dbReference>
<dbReference type="InterPro" id="IPR017853">
    <property type="entry name" value="GH"/>
</dbReference>
<dbReference type="NCBIfam" id="TIGR02100">
    <property type="entry name" value="glgX_debranch"/>
    <property type="match status" value="1"/>
</dbReference>
<gene>
    <name evidence="6" type="primary">glgX</name>
    <name evidence="6" type="ORF">KDL01_18840</name>
</gene>
<dbReference type="InterPro" id="IPR006047">
    <property type="entry name" value="GH13_cat_dom"/>
</dbReference>
<dbReference type="EMBL" id="JAGSOG010000091">
    <property type="protein sequence ID" value="MBR7835338.1"/>
    <property type="molecule type" value="Genomic_DNA"/>
</dbReference>
<dbReference type="SUPFAM" id="SSF81296">
    <property type="entry name" value="E set domains"/>
    <property type="match status" value="1"/>
</dbReference>
<accession>A0A941ERT9</accession>
<dbReference type="InterPro" id="IPR013783">
    <property type="entry name" value="Ig-like_fold"/>
</dbReference>
<dbReference type="InterPro" id="IPR014756">
    <property type="entry name" value="Ig_E-set"/>
</dbReference>
<dbReference type="PANTHER" id="PTHR43002">
    <property type="entry name" value="GLYCOGEN DEBRANCHING ENZYME"/>
    <property type="match status" value="1"/>
</dbReference>
<evidence type="ECO:0000256" key="2">
    <source>
        <dbReference type="ARBA" id="ARBA00022801"/>
    </source>
</evidence>
<evidence type="ECO:0000259" key="5">
    <source>
        <dbReference type="SMART" id="SM00642"/>
    </source>
</evidence>
<evidence type="ECO:0000256" key="4">
    <source>
        <dbReference type="SAM" id="MobiDB-lite"/>
    </source>
</evidence>
<feature type="compositionally biased region" description="Basic and acidic residues" evidence="4">
    <location>
        <begin position="461"/>
        <end position="473"/>
    </location>
</feature>
<dbReference type="Gene3D" id="2.60.40.10">
    <property type="entry name" value="Immunoglobulins"/>
    <property type="match status" value="1"/>
</dbReference>
<keyword evidence="3" id="KW-0326">Glycosidase</keyword>
<evidence type="ECO:0000313" key="7">
    <source>
        <dbReference type="Proteomes" id="UP000675781"/>
    </source>
</evidence>
<dbReference type="CDD" id="cd02856">
    <property type="entry name" value="E_set_GDE_Isoamylase_N"/>
    <property type="match status" value="1"/>
</dbReference>
<feature type="domain" description="Glycosyl hydrolase family 13 catalytic" evidence="5">
    <location>
        <begin position="147"/>
        <end position="565"/>
    </location>
</feature>
<dbReference type="Gene3D" id="3.20.20.80">
    <property type="entry name" value="Glycosidases"/>
    <property type="match status" value="1"/>
</dbReference>
<keyword evidence="7" id="KW-1185">Reference proteome</keyword>
<evidence type="ECO:0000256" key="3">
    <source>
        <dbReference type="ARBA" id="ARBA00023295"/>
    </source>
</evidence>
<dbReference type="InterPro" id="IPR011837">
    <property type="entry name" value="Glycogen_debranch_GlgX"/>
</dbReference>
<dbReference type="Gene3D" id="2.60.40.1180">
    <property type="entry name" value="Golgi alpha-mannosidase II"/>
    <property type="match status" value="1"/>
</dbReference>
<evidence type="ECO:0000256" key="1">
    <source>
        <dbReference type="ARBA" id="ARBA00008061"/>
    </source>
</evidence>
<dbReference type="InterPro" id="IPR044505">
    <property type="entry name" value="GlgX_Isoamylase_N_E_set"/>
</dbReference>
<evidence type="ECO:0000313" key="6">
    <source>
        <dbReference type="EMBL" id="MBR7835338.1"/>
    </source>
</evidence>
<dbReference type="AlphaFoldDB" id="A0A941ERT9"/>
<dbReference type="GO" id="GO:0005980">
    <property type="term" value="P:glycogen catabolic process"/>
    <property type="evidence" value="ECO:0007669"/>
    <property type="project" value="InterPro"/>
</dbReference>
<dbReference type="Proteomes" id="UP000675781">
    <property type="component" value="Unassembled WGS sequence"/>
</dbReference>